<reference evidence="2 3" key="1">
    <citation type="submission" date="2020-10" db="EMBL/GenBank/DDBJ databases">
        <title>Wide distribution of Phycisphaera-like planctomycetes from WD2101 soil group in peatlands and genome analysis of the first cultivated representative.</title>
        <authorList>
            <person name="Dedysh S.N."/>
            <person name="Beletsky A.V."/>
            <person name="Ivanova A."/>
            <person name="Kulichevskaya I.S."/>
            <person name="Suzina N.E."/>
            <person name="Philippov D.A."/>
            <person name="Rakitin A.L."/>
            <person name="Mardanov A.V."/>
            <person name="Ravin N.V."/>
        </authorList>
    </citation>
    <scope>NUCLEOTIDE SEQUENCE [LARGE SCALE GENOMIC DNA]</scope>
    <source>
        <strain evidence="2 3">M1803</strain>
    </source>
</reference>
<dbReference type="AlphaFoldDB" id="A0A7M2WPE1"/>
<accession>A0A7M2WPE1</accession>
<protein>
    <submittedName>
        <fullName evidence="2">Uncharacterized protein</fullName>
    </submittedName>
</protein>
<keyword evidence="3" id="KW-1185">Reference proteome</keyword>
<dbReference type="KEGG" id="hbs:IPV69_13665"/>
<feature type="compositionally biased region" description="Polar residues" evidence="1">
    <location>
        <begin position="42"/>
        <end position="51"/>
    </location>
</feature>
<sequence>MRPTWPHLVVLTVVVVGSFAAGLTFRASGVTPGSKGKPGATAPSSRLSSDRTGPWGDLRVTRIVIEPLESAAAALIPPEPTRWVLPQQSPVGVERMLADSGMDPALIRRIAPTISWDPALGASVVQPDVEAVMAIPPKVRADFYLELSRYPVNQYQAKPFRFRQAFVNQWFEAASLSDKTLGILKRLLYTRGDTVFISDVQAACAQIDSKDEQAKMLKALSRTSTLLVNLVIRPDTDIDALTSYWGFGKRLRDVRPILESLKRVPQGMPLDISHLLTRFARKRLYAFPARDGKSLDPLYDCHWSSMNFWNDPPDDRLNETSFVVHTIMTDYVKVAEGDFRFGDVVLLGKSEDELIHSCVYIADNIVFTKNGPSHLTPWVLMELDDLLAYYEMPDRSAVRAYRPKDVSER</sequence>
<name>A0A7M2WPE1_9BACT</name>
<evidence type="ECO:0000256" key="1">
    <source>
        <dbReference type="SAM" id="MobiDB-lite"/>
    </source>
</evidence>
<organism evidence="2 3">
    <name type="scientific">Humisphaera borealis</name>
    <dbReference type="NCBI Taxonomy" id="2807512"/>
    <lineage>
        <taxon>Bacteria</taxon>
        <taxon>Pseudomonadati</taxon>
        <taxon>Planctomycetota</taxon>
        <taxon>Phycisphaerae</taxon>
        <taxon>Tepidisphaerales</taxon>
        <taxon>Tepidisphaeraceae</taxon>
        <taxon>Humisphaera</taxon>
    </lineage>
</organism>
<dbReference type="RefSeq" id="WP_206290238.1">
    <property type="nucleotide sequence ID" value="NZ_CP063458.1"/>
</dbReference>
<gene>
    <name evidence="2" type="ORF">IPV69_13665</name>
</gene>
<dbReference type="EMBL" id="CP063458">
    <property type="protein sequence ID" value="QOV87338.1"/>
    <property type="molecule type" value="Genomic_DNA"/>
</dbReference>
<evidence type="ECO:0000313" key="2">
    <source>
        <dbReference type="EMBL" id="QOV87338.1"/>
    </source>
</evidence>
<dbReference type="Proteomes" id="UP000593765">
    <property type="component" value="Chromosome"/>
</dbReference>
<evidence type="ECO:0000313" key="3">
    <source>
        <dbReference type="Proteomes" id="UP000593765"/>
    </source>
</evidence>
<proteinExistence type="predicted"/>
<feature type="region of interest" description="Disordered" evidence="1">
    <location>
        <begin position="30"/>
        <end position="53"/>
    </location>
</feature>